<dbReference type="Gene3D" id="3.90.79.10">
    <property type="entry name" value="Nucleoside Triphosphate Pyrophosphohydrolase"/>
    <property type="match status" value="1"/>
</dbReference>
<dbReference type="NCBIfam" id="NF001937">
    <property type="entry name" value="PRK00714.1-4"/>
    <property type="match status" value="1"/>
</dbReference>
<dbReference type="InterPro" id="IPR020084">
    <property type="entry name" value="NUDIX_hydrolase_CS"/>
</dbReference>
<dbReference type="Pfam" id="PF00293">
    <property type="entry name" value="NUDIX"/>
    <property type="match status" value="1"/>
</dbReference>
<dbReference type="EMBL" id="JACIEI010000001">
    <property type="protein sequence ID" value="MBB3992500.1"/>
    <property type="molecule type" value="Genomic_DNA"/>
</dbReference>
<sequence length="195" mass="22495">MPLSLKTPRQAAGAFGAGCCDVGWREEMFRESDAPMTPEEIEKLPYRPCVGIMVLNAKGEVFVGQRMDRDYDAWQMPQGGVDKGEEPRDAALRELEEETGITRDLVSIEAQTAEWLPYDLPHDVAPKIWKGRYRGQEQMWFLLRFNGTDDQVNIQTEIPEFSSWRWLAPAEMLDGIVPFKREVYTRVVKEFSEYL</sequence>
<name>A0A7W6E0I1_9RHOB</name>
<comment type="cofactor">
    <cofactor evidence="2">
        <name>Mg(2+)</name>
        <dbReference type="ChEBI" id="CHEBI:18420"/>
    </cofactor>
</comment>
<evidence type="ECO:0000256" key="1">
    <source>
        <dbReference type="ARBA" id="ARBA00001936"/>
    </source>
</evidence>
<feature type="domain" description="Nudix hydrolase" evidence="5">
    <location>
        <begin position="45"/>
        <end position="189"/>
    </location>
</feature>
<dbReference type="GO" id="GO:0034432">
    <property type="term" value="F:bis(5'-adenosyl)-pentaphosphatase activity"/>
    <property type="evidence" value="ECO:0007669"/>
    <property type="project" value="TreeGrafter"/>
</dbReference>
<dbReference type="NCBIfam" id="NF001938">
    <property type="entry name" value="PRK00714.1-5"/>
    <property type="match status" value="1"/>
</dbReference>
<comment type="caution">
    <text evidence="6">The sequence shown here is derived from an EMBL/GenBank/DDBJ whole genome shotgun (WGS) entry which is preliminary data.</text>
</comment>
<comment type="cofactor">
    <cofactor evidence="4">
        <name>a divalent metal cation</name>
        <dbReference type="ChEBI" id="CHEBI:60240"/>
    </cofactor>
</comment>
<dbReference type="HAMAP" id="MF_00298">
    <property type="entry name" value="Nudix_RppH"/>
    <property type="match status" value="1"/>
</dbReference>
<dbReference type="InterPro" id="IPR000086">
    <property type="entry name" value="NUDIX_hydrolase_dom"/>
</dbReference>
<dbReference type="InterPro" id="IPR020476">
    <property type="entry name" value="Nudix_hydrolase"/>
</dbReference>
<protein>
    <recommendedName>
        <fullName evidence="4">RNA pyrophosphohydrolase</fullName>
        <ecNumber evidence="4">3.6.1.-</ecNumber>
    </recommendedName>
    <alternativeName>
        <fullName evidence="4">(Di)nucleoside polyphosphate hydrolase</fullName>
    </alternativeName>
</protein>
<dbReference type="NCBIfam" id="NF001936">
    <property type="entry name" value="PRK00714.1-3"/>
    <property type="match status" value="1"/>
</dbReference>
<dbReference type="InterPro" id="IPR022927">
    <property type="entry name" value="RppH"/>
</dbReference>
<dbReference type="Proteomes" id="UP000530268">
    <property type="component" value="Unassembled WGS sequence"/>
</dbReference>
<comment type="function">
    <text evidence="4">Accelerates the degradation of transcripts by removing pyrophosphate from the 5'-end of triphosphorylated RNA, leading to a more labile monophosphorylated state that can stimulate subsequent ribonuclease cleavage.</text>
</comment>
<gene>
    <name evidence="4" type="primary">rppH</name>
    <name evidence="4" type="synonym">nudH</name>
    <name evidence="6" type="ORF">GGR95_000119</name>
</gene>
<dbReference type="GO" id="GO:0019693">
    <property type="term" value="P:ribose phosphate metabolic process"/>
    <property type="evidence" value="ECO:0007669"/>
    <property type="project" value="TreeGrafter"/>
</dbReference>
<dbReference type="PROSITE" id="PS51462">
    <property type="entry name" value="NUDIX"/>
    <property type="match status" value="1"/>
</dbReference>
<comment type="cofactor">
    <cofactor evidence="1">
        <name>Mn(2+)</name>
        <dbReference type="ChEBI" id="CHEBI:29035"/>
    </cofactor>
</comment>
<evidence type="ECO:0000256" key="4">
    <source>
        <dbReference type="HAMAP-Rule" id="MF_00298"/>
    </source>
</evidence>
<evidence type="ECO:0000256" key="3">
    <source>
        <dbReference type="ARBA" id="ARBA00022801"/>
    </source>
</evidence>
<dbReference type="InterPro" id="IPR015797">
    <property type="entry name" value="NUDIX_hydrolase-like_dom_sf"/>
</dbReference>
<dbReference type="PANTHER" id="PTHR11839:SF22">
    <property type="entry name" value="NUDIX HYDROLASE 26, CHLOROPLASTIC"/>
    <property type="match status" value="1"/>
</dbReference>
<dbReference type="GO" id="GO:0006753">
    <property type="term" value="P:nucleoside phosphate metabolic process"/>
    <property type="evidence" value="ECO:0007669"/>
    <property type="project" value="TreeGrafter"/>
</dbReference>
<evidence type="ECO:0000259" key="5">
    <source>
        <dbReference type="PROSITE" id="PS51462"/>
    </source>
</evidence>
<comment type="similarity">
    <text evidence="4">Belongs to the Nudix hydrolase family. RppH subfamily.</text>
</comment>
<proteinExistence type="inferred from homology"/>
<evidence type="ECO:0000313" key="7">
    <source>
        <dbReference type="Proteomes" id="UP000530268"/>
    </source>
</evidence>
<dbReference type="AlphaFoldDB" id="A0A7W6E0I1"/>
<dbReference type="SUPFAM" id="SSF55811">
    <property type="entry name" value="Nudix"/>
    <property type="match status" value="1"/>
</dbReference>
<dbReference type="PANTHER" id="PTHR11839">
    <property type="entry name" value="UDP/ADP-SUGAR PYROPHOSPHATASE"/>
    <property type="match status" value="1"/>
</dbReference>
<organism evidence="6 7">
    <name type="scientific">Sulfitobacter undariae</name>
    <dbReference type="NCBI Taxonomy" id="1563671"/>
    <lineage>
        <taxon>Bacteria</taxon>
        <taxon>Pseudomonadati</taxon>
        <taxon>Pseudomonadota</taxon>
        <taxon>Alphaproteobacteria</taxon>
        <taxon>Rhodobacterales</taxon>
        <taxon>Roseobacteraceae</taxon>
        <taxon>Sulfitobacter</taxon>
    </lineage>
</organism>
<evidence type="ECO:0000313" key="6">
    <source>
        <dbReference type="EMBL" id="MBB3992500.1"/>
    </source>
</evidence>
<dbReference type="GO" id="GO:0008893">
    <property type="term" value="F:guanosine-3',5'-bis(diphosphate) 3'-diphosphatase activity"/>
    <property type="evidence" value="ECO:0007669"/>
    <property type="project" value="TreeGrafter"/>
</dbReference>
<dbReference type="EC" id="3.6.1.-" evidence="4"/>
<evidence type="ECO:0000256" key="2">
    <source>
        <dbReference type="ARBA" id="ARBA00001946"/>
    </source>
</evidence>
<keyword evidence="3 4" id="KW-0378">Hydrolase</keyword>
<dbReference type="PRINTS" id="PR00502">
    <property type="entry name" value="NUDIXFAMILY"/>
</dbReference>
<dbReference type="CDD" id="cd03671">
    <property type="entry name" value="NUDIX_Ap4A_hydrolase_plant_like"/>
    <property type="match status" value="1"/>
</dbReference>
<dbReference type="PROSITE" id="PS00893">
    <property type="entry name" value="NUDIX_BOX"/>
    <property type="match status" value="1"/>
</dbReference>
<keyword evidence="7" id="KW-1185">Reference proteome</keyword>
<reference evidence="6 7" key="1">
    <citation type="submission" date="2020-08" db="EMBL/GenBank/DDBJ databases">
        <title>Genomic Encyclopedia of Type Strains, Phase IV (KMG-IV): sequencing the most valuable type-strain genomes for metagenomic binning, comparative biology and taxonomic classification.</title>
        <authorList>
            <person name="Goeker M."/>
        </authorList>
    </citation>
    <scope>NUCLEOTIDE SEQUENCE [LARGE SCALE GENOMIC DNA]</scope>
    <source>
        <strain evidence="6 7">DSM 102234</strain>
    </source>
</reference>
<feature type="short sequence motif" description="Nudix box" evidence="4">
    <location>
        <begin position="79"/>
        <end position="100"/>
    </location>
</feature>
<accession>A0A7W6E0I1</accession>